<feature type="transmembrane region" description="Helical" evidence="7">
    <location>
        <begin position="399"/>
        <end position="417"/>
    </location>
</feature>
<feature type="transmembrane region" description="Helical" evidence="7">
    <location>
        <begin position="423"/>
        <end position="442"/>
    </location>
</feature>
<dbReference type="PANTHER" id="PTHR30353:SF15">
    <property type="entry name" value="INNER MEMBRANE PROTEIN YABI"/>
    <property type="match status" value="1"/>
</dbReference>
<keyword evidence="3" id="KW-1003">Cell membrane</keyword>
<dbReference type="InterPro" id="IPR025902">
    <property type="entry name" value="LssY-like-C_dom"/>
</dbReference>
<dbReference type="InterPro" id="IPR036938">
    <property type="entry name" value="PAP2/HPO_sf"/>
</dbReference>
<dbReference type="CDD" id="cd03392">
    <property type="entry name" value="PAP2_like_2"/>
    <property type="match status" value="1"/>
</dbReference>
<feature type="domain" description="Phosphatidic acid phosphatase type 2/haloperoxidase" evidence="8">
    <location>
        <begin position="327"/>
        <end position="438"/>
    </location>
</feature>
<feature type="transmembrane region" description="Helical" evidence="7">
    <location>
        <begin position="327"/>
        <end position="348"/>
    </location>
</feature>
<comment type="caution">
    <text evidence="9">The sequence shown here is derived from an EMBL/GenBank/DDBJ whole genome shotgun (WGS) entry which is preliminary data.</text>
</comment>
<accession>A0ABT1CXI8</accession>
<keyword evidence="5 7" id="KW-1133">Transmembrane helix</keyword>
<gene>
    <name evidence="9" type="ORF">GTW23_22175</name>
</gene>
<comment type="similarity">
    <text evidence="2">Belongs to the DedA family.</text>
</comment>
<organism evidence="9 10">
    <name type="scientific">Hoeflea alexandrii</name>
    <dbReference type="NCBI Taxonomy" id="288436"/>
    <lineage>
        <taxon>Bacteria</taxon>
        <taxon>Pseudomonadati</taxon>
        <taxon>Pseudomonadota</taxon>
        <taxon>Alphaproteobacteria</taxon>
        <taxon>Hyphomicrobiales</taxon>
        <taxon>Rhizobiaceae</taxon>
        <taxon>Hoeflea</taxon>
    </lineage>
</organism>
<evidence type="ECO:0000256" key="6">
    <source>
        <dbReference type="ARBA" id="ARBA00023136"/>
    </source>
</evidence>
<feature type="transmembrane region" description="Helical" evidence="7">
    <location>
        <begin position="293"/>
        <end position="320"/>
    </location>
</feature>
<dbReference type="SUPFAM" id="SSF48317">
    <property type="entry name" value="Acid phosphatase/Vanadium-dependent haloperoxidase"/>
    <property type="match status" value="1"/>
</dbReference>
<feature type="transmembrane region" description="Helical" evidence="7">
    <location>
        <begin position="145"/>
        <end position="168"/>
    </location>
</feature>
<dbReference type="EMBL" id="JAAAML010000005">
    <property type="protein sequence ID" value="MCO6410902.1"/>
    <property type="molecule type" value="Genomic_DNA"/>
</dbReference>
<feature type="transmembrane region" description="Helical" evidence="7">
    <location>
        <begin position="244"/>
        <end position="263"/>
    </location>
</feature>
<feature type="transmembrane region" description="Helical" evidence="7">
    <location>
        <begin position="32"/>
        <end position="53"/>
    </location>
</feature>
<reference evidence="9 10" key="1">
    <citation type="submission" date="2020-01" db="EMBL/GenBank/DDBJ databases">
        <title>Genomes of bacteria type strains.</title>
        <authorList>
            <person name="Chen J."/>
            <person name="Zhu S."/>
            <person name="Yang J."/>
        </authorList>
    </citation>
    <scope>NUCLEOTIDE SEQUENCE [LARGE SCALE GENOMIC DNA]</scope>
    <source>
        <strain evidence="9 10">DSM 16655</strain>
    </source>
</reference>
<dbReference type="Proteomes" id="UP001320715">
    <property type="component" value="Unassembled WGS sequence"/>
</dbReference>
<evidence type="ECO:0000313" key="10">
    <source>
        <dbReference type="Proteomes" id="UP001320715"/>
    </source>
</evidence>
<dbReference type="PANTHER" id="PTHR30353">
    <property type="entry name" value="INNER MEMBRANE PROTEIN DEDA-RELATED"/>
    <property type="match status" value="1"/>
</dbReference>
<name>A0ABT1CXI8_9HYPH</name>
<evidence type="ECO:0000256" key="2">
    <source>
        <dbReference type="ARBA" id="ARBA00010792"/>
    </source>
</evidence>
<feature type="transmembrane region" description="Helical" evidence="7">
    <location>
        <begin position="368"/>
        <end position="387"/>
    </location>
</feature>
<dbReference type="RefSeq" id="WP_252917533.1">
    <property type="nucleotide sequence ID" value="NZ_JAAAML010000005.1"/>
</dbReference>
<feature type="transmembrane region" description="Helical" evidence="7">
    <location>
        <begin position="180"/>
        <end position="202"/>
    </location>
</feature>
<evidence type="ECO:0000256" key="7">
    <source>
        <dbReference type="SAM" id="Phobius"/>
    </source>
</evidence>
<dbReference type="Pfam" id="PF01569">
    <property type="entry name" value="PAP2"/>
    <property type="match status" value="1"/>
</dbReference>
<evidence type="ECO:0000256" key="5">
    <source>
        <dbReference type="ARBA" id="ARBA00022989"/>
    </source>
</evidence>
<evidence type="ECO:0000256" key="4">
    <source>
        <dbReference type="ARBA" id="ARBA00022692"/>
    </source>
</evidence>
<feature type="transmembrane region" description="Helical" evidence="7">
    <location>
        <begin position="60"/>
        <end position="81"/>
    </location>
</feature>
<dbReference type="Pfam" id="PF09335">
    <property type="entry name" value="VTT_dom"/>
    <property type="match status" value="1"/>
</dbReference>
<dbReference type="SMART" id="SM00014">
    <property type="entry name" value="acidPPc"/>
    <property type="match status" value="1"/>
</dbReference>
<evidence type="ECO:0000259" key="8">
    <source>
        <dbReference type="SMART" id="SM00014"/>
    </source>
</evidence>
<feature type="transmembrane region" description="Helical" evidence="7">
    <location>
        <begin position="449"/>
        <end position="470"/>
    </location>
</feature>
<evidence type="ECO:0000256" key="3">
    <source>
        <dbReference type="ARBA" id="ARBA00022475"/>
    </source>
</evidence>
<evidence type="ECO:0000256" key="1">
    <source>
        <dbReference type="ARBA" id="ARBA00004651"/>
    </source>
</evidence>
<comment type="subcellular location">
    <subcellularLocation>
        <location evidence="1">Cell membrane</location>
        <topology evidence="1">Multi-pass membrane protein</topology>
    </subcellularLocation>
</comment>
<keyword evidence="6 7" id="KW-0472">Membrane</keyword>
<protein>
    <submittedName>
        <fullName evidence="9">Phosphatase PAP2 family protein</fullName>
    </submittedName>
</protein>
<dbReference type="InterPro" id="IPR032818">
    <property type="entry name" value="DedA-like"/>
</dbReference>
<proteinExistence type="inferred from homology"/>
<dbReference type="InterPro" id="IPR000326">
    <property type="entry name" value="PAP2/HPO"/>
</dbReference>
<dbReference type="Gene3D" id="1.20.144.10">
    <property type="entry name" value="Phosphatidic acid phosphatase type 2/haloperoxidase"/>
    <property type="match status" value="2"/>
</dbReference>
<keyword evidence="4 7" id="KW-0812">Transmembrane</keyword>
<keyword evidence="10" id="KW-1185">Reference proteome</keyword>
<dbReference type="InterPro" id="IPR032816">
    <property type="entry name" value="VTT_dom"/>
</dbReference>
<evidence type="ECO:0000313" key="9">
    <source>
        <dbReference type="EMBL" id="MCO6410902.1"/>
    </source>
</evidence>
<dbReference type="Pfam" id="PF14067">
    <property type="entry name" value="LssY_C"/>
    <property type="match status" value="1"/>
</dbReference>
<sequence length="668" mass="72115">MLASLIAQLVEFLRLHPHVAYTAVFFLAMSESLPVIGALIPGTAAIITLSALVPSGVLVIWPLMGAAVLGAIAGDGFAFWLGHRFHRQILSVWPFSRHPSSIRSSERFFEKYGLRSIFLARFIPGVRAFVPLLAGTMMMPVIRFYAVNIVSALIWAPAHILPGVLFGASFHALGAAAKPAAALLFTLLVLGWLLVHAIRLIVRKGIPILRRAATHVQIRLAQKDDPVSRMVSQLFDPGSNEIRAIGILCSAVVAFAWVFFGIAEDVFSRDPLVNVDLAVYNLLQGFRSAPTDFAMVVVTELGDTAVVVAVSVAILGYLVWKRAKHASIYFMAAVAGASLINTAIKVGMHRARPVDGLYDGLSAFSFPSGHSTVNMVLYGAIAILIAWQAGRRFTIMAPAIAGILVLTIAFSRLYLGAHWFSDVVGGMAFGLAWLALLALALVRRPLEKLNPVILAAIPVLVLASAGAWHVNSRLGPDLQRYAAALPHSRLDLAKWWQNGTIGHPRMRVDLSGEKREPFSVEWAGPLEDLQKALETSGWRKASPWGLQSVSAFLSGATPQAEVPPLPLIASGSFPTLSLVYPGETGDDRLVLRVWNSATEVAGRIRTLLWLGTITLETVNRPLGRLSYVSHDGDGTERGLPKVAKAMQTIASGFAVGAKLLRAYTTQLD</sequence>